<accession>A0AA88J744</accession>
<evidence type="ECO:0000256" key="1">
    <source>
        <dbReference type="SAM" id="MobiDB-lite"/>
    </source>
</evidence>
<feature type="compositionally biased region" description="Polar residues" evidence="1">
    <location>
        <begin position="48"/>
        <end position="58"/>
    </location>
</feature>
<comment type="caution">
    <text evidence="2">The sequence shown here is derived from an EMBL/GenBank/DDBJ whole genome shotgun (WGS) entry which is preliminary data.</text>
</comment>
<dbReference type="AlphaFoldDB" id="A0AA88J744"/>
<sequence>MVKAHVYVVGPTWEVGTLQVISMEADHDGRGQEARSEPNLDSVKVEETTASSSKIPKQTRSEKIVTPMEADRDGRGQEVRSEPNIDSVKAEKTTTSSGKISKQTRSEGIVIPMEADHDERGHEVRSEPVLRNLDSAKSEKKTVIPSFSILLFPFKGI</sequence>
<proteinExistence type="predicted"/>
<protein>
    <submittedName>
        <fullName evidence="2">Uncharacterized protein</fullName>
    </submittedName>
</protein>
<gene>
    <name evidence="2" type="ORF">TIFTF001_032773</name>
</gene>
<feature type="compositionally biased region" description="Basic and acidic residues" evidence="1">
    <location>
        <begin position="114"/>
        <end position="125"/>
    </location>
</feature>
<reference evidence="2" key="1">
    <citation type="submission" date="2023-07" db="EMBL/GenBank/DDBJ databases">
        <title>draft genome sequence of fig (Ficus carica).</title>
        <authorList>
            <person name="Takahashi T."/>
            <person name="Nishimura K."/>
        </authorList>
    </citation>
    <scope>NUCLEOTIDE SEQUENCE</scope>
</reference>
<feature type="compositionally biased region" description="Polar residues" evidence="1">
    <location>
        <begin position="93"/>
        <end position="103"/>
    </location>
</feature>
<evidence type="ECO:0000313" key="3">
    <source>
        <dbReference type="Proteomes" id="UP001187192"/>
    </source>
</evidence>
<evidence type="ECO:0000313" key="2">
    <source>
        <dbReference type="EMBL" id="GMN63697.1"/>
    </source>
</evidence>
<organism evidence="2 3">
    <name type="scientific">Ficus carica</name>
    <name type="common">Common fig</name>
    <dbReference type="NCBI Taxonomy" id="3494"/>
    <lineage>
        <taxon>Eukaryota</taxon>
        <taxon>Viridiplantae</taxon>
        <taxon>Streptophyta</taxon>
        <taxon>Embryophyta</taxon>
        <taxon>Tracheophyta</taxon>
        <taxon>Spermatophyta</taxon>
        <taxon>Magnoliopsida</taxon>
        <taxon>eudicotyledons</taxon>
        <taxon>Gunneridae</taxon>
        <taxon>Pentapetalae</taxon>
        <taxon>rosids</taxon>
        <taxon>fabids</taxon>
        <taxon>Rosales</taxon>
        <taxon>Moraceae</taxon>
        <taxon>Ficeae</taxon>
        <taxon>Ficus</taxon>
    </lineage>
</organism>
<feature type="compositionally biased region" description="Basic and acidic residues" evidence="1">
    <location>
        <begin position="27"/>
        <end position="47"/>
    </location>
</feature>
<name>A0AA88J744_FICCA</name>
<feature type="compositionally biased region" description="Basic and acidic residues" evidence="1">
    <location>
        <begin position="59"/>
        <end position="92"/>
    </location>
</feature>
<feature type="region of interest" description="Disordered" evidence="1">
    <location>
        <begin position="27"/>
        <end position="125"/>
    </location>
</feature>
<keyword evidence="3" id="KW-1185">Reference proteome</keyword>
<dbReference type="Proteomes" id="UP001187192">
    <property type="component" value="Unassembled WGS sequence"/>
</dbReference>
<dbReference type="EMBL" id="BTGU01000156">
    <property type="protein sequence ID" value="GMN63697.1"/>
    <property type="molecule type" value="Genomic_DNA"/>
</dbReference>